<dbReference type="AlphaFoldDB" id="A0A4U9W467"/>
<proteinExistence type="predicted"/>
<feature type="signal peptide" evidence="1">
    <location>
        <begin position="1"/>
        <end position="26"/>
    </location>
</feature>
<reference evidence="2" key="1">
    <citation type="submission" date="2019-05" db="EMBL/GenBank/DDBJ databases">
        <authorList>
            <consortium name="Pathogen Informatics"/>
        </authorList>
    </citation>
    <scope>NUCLEOTIDE SEQUENCE [LARGE SCALE GENOMIC DNA]</scope>
    <source>
        <strain evidence="2">NCTC12965</strain>
    </source>
</reference>
<name>A0A4U9W467_SERFO</name>
<accession>A0A4U9W467</accession>
<gene>
    <name evidence="2" type="ORF">NCTC12965_06575</name>
</gene>
<feature type="chain" id="PRO_5020320782" evidence="1">
    <location>
        <begin position="27"/>
        <end position="37"/>
    </location>
</feature>
<sequence>MQFPALSKRIVPLAALLVLSFPAAWAAQNAQTRSHRR</sequence>
<protein>
    <submittedName>
        <fullName evidence="2">Uncharacterized protein</fullName>
    </submittedName>
</protein>
<keyword evidence="1" id="KW-0732">Signal</keyword>
<dbReference type="EMBL" id="CABEEZ010000127">
    <property type="protein sequence ID" value="VTR53496.1"/>
    <property type="molecule type" value="Genomic_DNA"/>
</dbReference>
<evidence type="ECO:0000256" key="1">
    <source>
        <dbReference type="SAM" id="SignalP"/>
    </source>
</evidence>
<evidence type="ECO:0000313" key="2">
    <source>
        <dbReference type="EMBL" id="VTR53496.1"/>
    </source>
</evidence>
<organism evidence="2">
    <name type="scientific">Serratia fonticola</name>
    <dbReference type="NCBI Taxonomy" id="47917"/>
    <lineage>
        <taxon>Bacteria</taxon>
        <taxon>Pseudomonadati</taxon>
        <taxon>Pseudomonadota</taxon>
        <taxon>Gammaproteobacteria</taxon>
        <taxon>Enterobacterales</taxon>
        <taxon>Yersiniaceae</taxon>
        <taxon>Serratia</taxon>
    </lineage>
</organism>